<evidence type="ECO:0000256" key="1">
    <source>
        <dbReference type="ARBA" id="ARBA00022737"/>
    </source>
</evidence>
<dbReference type="GeneID" id="54409860"/>
<feature type="region of interest" description="Disordered" evidence="3">
    <location>
        <begin position="157"/>
        <end position="197"/>
    </location>
</feature>
<dbReference type="Proteomes" id="UP000799771">
    <property type="component" value="Unassembled WGS sequence"/>
</dbReference>
<reference evidence="4" key="1">
    <citation type="journal article" date="2020" name="Stud. Mycol.">
        <title>101 Dothideomycetes genomes: a test case for predicting lifestyles and emergence of pathogens.</title>
        <authorList>
            <person name="Haridas S."/>
            <person name="Albert R."/>
            <person name="Binder M."/>
            <person name="Bloem J."/>
            <person name="Labutti K."/>
            <person name="Salamov A."/>
            <person name="Andreopoulos B."/>
            <person name="Baker S."/>
            <person name="Barry K."/>
            <person name="Bills G."/>
            <person name="Bluhm B."/>
            <person name="Cannon C."/>
            <person name="Castanera R."/>
            <person name="Culley D."/>
            <person name="Daum C."/>
            <person name="Ezra D."/>
            <person name="Gonzalez J."/>
            <person name="Henrissat B."/>
            <person name="Kuo A."/>
            <person name="Liang C."/>
            <person name="Lipzen A."/>
            <person name="Lutzoni F."/>
            <person name="Magnuson J."/>
            <person name="Mondo S."/>
            <person name="Nolan M."/>
            <person name="Ohm R."/>
            <person name="Pangilinan J."/>
            <person name="Park H.-J."/>
            <person name="Ramirez L."/>
            <person name="Alfaro M."/>
            <person name="Sun H."/>
            <person name="Tritt A."/>
            <person name="Yoshinaga Y."/>
            <person name="Zwiers L.-H."/>
            <person name="Turgeon B."/>
            <person name="Goodwin S."/>
            <person name="Spatafora J."/>
            <person name="Crous P."/>
            <person name="Grigoriev I."/>
        </authorList>
    </citation>
    <scope>NUCLEOTIDE SEQUENCE</scope>
    <source>
        <strain evidence="4">CBS 119687</strain>
    </source>
</reference>
<dbReference type="Pfam" id="PF01344">
    <property type="entry name" value="Kelch_1"/>
    <property type="match status" value="1"/>
</dbReference>
<dbReference type="PANTHER" id="PTHR47435:SF4">
    <property type="entry name" value="KELCH REPEAT PROTEIN (AFU_ORTHOLOGUE AFUA_5G12780)"/>
    <property type="match status" value="1"/>
</dbReference>
<dbReference type="InterPro" id="IPR006652">
    <property type="entry name" value="Kelch_1"/>
</dbReference>
<feature type="compositionally biased region" description="Basic and acidic residues" evidence="3">
    <location>
        <begin position="172"/>
        <end position="181"/>
    </location>
</feature>
<dbReference type="RefSeq" id="XP_033527622.1">
    <property type="nucleotide sequence ID" value="XM_033669428.1"/>
</dbReference>
<dbReference type="GO" id="GO:0019760">
    <property type="term" value="P:glucosinolate metabolic process"/>
    <property type="evidence" value="ECO:0007669"/>
    <property type="project" value="UniProtKB-ARBA"/>
</dbReference>
<keyword evidence="1" id="KW-0677">Repeat</keyword>
<dbReference type="SMART" id="SM00612">
    <property type="entry name" value="Kelch"/>
    <property type="match status" value="1"/>
</dbReference>
<dbReference type="Pfam" id="PF24681">
    <property type="entry name" value="Kelch_KLHDC2_KLHL20_DRC7"/>
    <property type="match status" value="1"/>
</dbReference>
<gene>
    <name evidence="4" type="ORF">P153DRAFT_372897</name>
</gene>
<dbReference type="Gene3D" id="2.120.10.80">
    <property type="entry name" value="Kelch-type beta propeller"/>
    <property type="match status" value="2"/>
</dbReference>
<dbReference type="PANTHER" id="PTHR47435">
    <property type="entry name" value="KELCH REPEAT PROTEIN (AFU_ORTHOLOGUE AFUA_5G12780)"/>
    <property type="match status" value="1"/>
</dbReference>
<evidence type="ECO:0000256" key="3">
    <source>
        <dbReference type="SAM" id="MobiDB-lite"/>
    </source>
</evidence>
<proteinExistence type="predicted"/>
<dbReference type="InterPro" id="IPR015915">
    <property type="entry name" value="Kelch-typ_b-propeller"/>
</dbReference>
<dbReference type="SUPFAM" id="SSF117281">
    <property type="entry name" value="Kelch motif"/>
    <property type="match status" value="1"/>
</dbReference>
<name>A0A6A6AQE6_9PLEO</name>
<dbReference type="EMBL" id="ML977499">
    <property type="protein sequence ID" value="KAF2133235.1"/>
    <property type="molecule type" value="Genomic_DNA"/>
</dbReference>
<protein>
    <submittedName>
        <fullName evidence="4">Galactose oxidase</fullName>
    </submittedName>
</protein>
<keyword evidence="5" id="KW-1185">Reference proteome</keyword>
<evidence type="ECO:0000256" key="2">
    <source>
        <dbReference type="ARBA" id="ARBA00023004"/>
    </source>
</evidence>
<sequence length="447" mass="47641">MEPASTGVAYAGQLAAALFKGIKHPTLPLKANLTRISSVPLARSHHTICTVKGRAYIFGGEDEPGRLASNDMHIVILPSSGVLEADYTTIPARALNGLDDVPGSRKGHTAVVIGDSMYMFGGEGEGVENEKGRVWVYDTISNAWSILDPASSSLFPSQRTEHASASSNLPEPKTKTFRERAPQAPVDPAQNVPEPAEDSTWGTIFVIGGRDTSTNQLSNDALAFDVKTRTWSNIPSPAGQPRDGASLALVGDHLYRFGGKGVETFASGGMESLDVSPVWKHAEGGTTPLTGGWAWEEVSHKDSKDSSAPQARSKAGLVGLTTGQGRHYLIAIGGEGEATSSSFLDDIWAFQLASERKSAAAAKDDFRAKIKKDTHESKWAEVHYKYVDTKGEEEREIPGEPKSGLGARGHFGLAKGTEVDGATCVVWGGVDAQGQVLEDGWMITVDR</sequence>
<dbReference type="OrthoDB" id="10250130at2759"/>
<evidence type="ECO:0000313" key="5">
    <source>
        <dbReference type="Proteomes" id="UP000799771"/>
    </source>
</evidence>
<evidence type="ECO:0000313" key="4">
    <source>
        <dbReference type="EMBL" id="KAF2133235.1"/>
    </source>
</evidence>
<dbReference type="AlphaFoldDB" id="A0A6A6AQE6"/>
<feature type="compositionally biased region" description="Polar residues" evidence="3">
    <location>
        <begin position="157"/>
        <end position="169"/>
    </location>
</feature>
<keyword evidence="2" id="KW-0408">Iron</keyword>
<accession>A0A6A6AQE6</accession>
<organism evidence="4 5">
    <name type="scientific">Dothidotthia symphoricarpi CBS 119687</name>
    <dbReference type="NCBI Taxonomy" id="1392245"/>
    <lineage>
        <taxon>Eukaryota</taxon>
        <taxon>Fungi</taxon>
        <taxon>Dikarya</taxon>
        <taxon>Ascomycota</taxon>
        <taxon>Pezizomycotina</taxon>
        <taxon>Dothideomycetes</taxon>
        <taxon>Pleosporomycetidae</taxon>
        <taxon>Pleosporales</taxon>
        <taxon>Dothidotthiaceae</taxon>
        <taxon>Dothidotthia</taxon>
    </lineage>
</organism>